<dbReference type="SUPFAM" id="SSF53955">
    <property type="entry name" value="Lysozyme-like"/>
    <property type="match status" value="1"/>
</dbReference>
<accession>A0A7W8HGM8</accession>
<dbReference type="EMBL" id="JACHGB010000003">
    <property type="protein sequence ID" value="MBB5271655.1"/>
    <property type="molecule type" value="Genomic_DNA"/>
</dbReference>
<dbReference type="PANTHER" id="PTHR37423">
    <property type="entry name" value="SOLUBLE LYTIC MUREIN TRANSGLYCOSYLASE-RELATED"/>
    <property type="match status" value="1"/>
</dbReference>
<dbReference type="RefSeq" id="WP_183966213.1">
    <property type="nucleotide sequence ID" value="NZ_BAABEW010000001.1"/>
</dbReference>
<dbReference type="AlphaFoldDB" id="A0A7W8HGM8"/>
<dbReference type="InterPro" id="IPR008258">
    <property type="entry name" value="Transglycosylase_SLT_dom_1"/>
</dbReference>
<feature type="domain" description="Transglycosylase SLT" evidence="3">
    <location>
        <begin position="98"/>
        <end position="191"/>
    </location>
</feature>
<dbReference type="Gene3D" id="1.10.530.10">
    <property type="match status" value="1"/>
</dbReference>
<keyword evidence="5" id="KW-1185">Reference proteome</keyword>
<dbReference type="Proteomes" id="UP000532440">
    <property type="component" value="Unassembled WGS sequence"/>
</dbReference>
<evidence type="ECO:0000259" key="3">
    <source>
        <dbReference type="Pfam" id="PF01464"/>
    </source>
</evidence>
<comment type="caution">
    <text evidence="4">The sequence shown here is derived from an EMBL/GenBank/DDBJ whole genome shotgun (WGS) entry which is preliminary data.</text>
</comment>
<evidence type="ECO:0000256" key="1">
    <source>
        <dbReference type="ARBA" id="ARBA00007734"/>
    </source>
</evidence>
<name>A0A7W8HGM8_9BURK</name>
<evidence type="ECO:0000313" key="5">
    <source>
        <dbReference type="Proteomes" id="UP000532440"/>
    </source>
</evidence>
<sequence>MPAFAVRASRRILAALSGAALCMALGAPAQAGPQQYEPMSASVRSALAAAVADDRSAPEPRFVSVQEKVDWLAALSERLPRKWKPDPQQRVEFLKSVRYEAQRAGLDPHLVLGLIEVESYFRRYAVSHVGARGYMQVMPFWTRVIGNGDSSALFDMRTNLRYGCAILRHYIDIERGDLFRALGRYNGSLGRAEYPNLVLRAWKKWEHAAAAPPPARPAVQAAAGAVPGG</sequence>
<dbReference type="InterPro" id="IPR023346">
    <property type="entry name" value="Lysozyme-like_dom_sf"/>
</dbReference>
<dbReference type="CDD" id="cd00254">
    <property type="entry name" value="LT-like"/>
    <property type="match status" value="1"/>
</dbReference>
<gene>
    <name evidence="4" type="ORF">HNQ70_001665</name>
</gene>
<feature type="chain" id="PRO_5030799503" evidence="2">
    <location>
        <begin position="32"/>
        <end position="229"/>
    </location>
</feature>
<feature type="signal peptide" evidence="2">
    <location>
        <begin position="1"/>
        <end position="31"/>
    </location>
</feature>
<evidence type="ECO:0000256" key="2">
    <source>
        <dbReference type="SAM" id="SignalP"/>
    </source>
</evidence>
<protein>
    <submittedName>
        <fullName evidence="4">Soluble lytic murein transglycosylase-like protein</fullName>
    </submittedName>
</protein>
<comment type="similarity">
    <text evidence="1">Belongs to the transglycosylase Slt family.</text>
</comment>
<reference evidence="4 5" key="1">
    <citation type="submission" date="2020-08" db="EMBL/GenBank/DDBJ databases">
        <title>Genomic Encyclopedia of Type Strains, Phase IV (KMG-IV): sequencing the most valuable type-strain genomes for metagenomic binning, comparative biology and taxonomic classification.</title>
        <authorList>
            <person name="Goeker M."/>
        </authorList>
    </citation>
    <scope>NUCLEOTIDE SEQUENCE [LARGE SCALE GENOMIC DNA]</scope>
    <source>
        <strain evidence="4 5">DSM 29781</strain>
    </source>
</reference>
<organism evidence="4 5">
    <name type="scientific">Quisquiliibacterium transsilvanicum</name>
    <dbReference type="NCBI Taxonomy" id="1549638"/>
    <lineage>
        <taxon>Bacteria</taxon>
        <taxon>Pseudomonadati</taxon>
        <taxon>Pseudomonadota</taxon>
        <taxon>Betaproteobacteria</taxon>
        <taxon>Burkholderiales</taxon>
        <taxon>Burkholderiaceae</taxon>
        <taxon>Quisquiliibacterium</taxon>
    </lineage>
</organism>
<dbReference type="PANTHER" id="PTHR37423:SF2">
    <property type="entry name" value="MEMBRANE-BOUND LYTIC MUREIN TRANSGLYCOSYLASE C"/>
    <property type="match status" value="1"/>
</dbReference>
<proteinExistence type="inferred from homology"/>
<keyword evidence="2" id="KW-0732">Signal</keyword>
<evidence type="ECO:0000313" key="4">
    <source>
        <dbReference type="EMBL" id="MBB5271655.1"/>
    </source>
</evidence>
<dbReference type="Pfam" id="PF01464">
    <property type="entry name" value="SLT"/>
    <property type="match status" value="1"/>
</dbReference>